<accession>A0ABN2FZP2</accession>
<dbReference type="SUPFAM" id="SSF55729">
    <property type="entry name" value="Acyl-CoA N-acyltransferases (Nat)"/>
    <property type="match status" value="1"/>
</dbReference>
<evidence type="ECO:0008006" key="3">
    <source>
        <dbReference type="Google" id="ProtNLM"/>
    </source>
</evidence>
<organism evidence="1 2">
    <name type="scientific">Microbacterium lacus</name>
    <dbReference type="NCBI Taxonomy" id="415217"/>
    <lineage>
        <taxon>Bacteria</taxon>
        <taxon>Bacillati</taxon>
        <taxon>Actinomycetota</taxon>
        <taxon>Actinomycetes</taxon>
        <taxon>Micrococcales</taxon>
        <taxon>Microbacteriaceae</taxon>
        <taxon>Microbacterium</taxon>
    </lineage>
</organism>
<dbReference type="EMBL" id="BAAAPK010000001">
    <property type="protein sequence ID" value="GAA1662182.1"/>
    <property type="molecule type" value="Genomic_DNA"/>
</dbReference>
<dbReference type="Gene3D" id="3.40.630.30">
    <property type="match status" value="1"/>
</dbReference>
<gene>
    <name evidence="1" type="ORF">GCM10009807_02640</name>
</gene>
<evidence type="ECO:0000313" key="2">
    <source>
        <dbReference type="Proteomes" id="UP001500596"/>
    </source>
</evidence>
<sequence length="193" mass="21667">MPFPLVPRSLATEEFALRPITAADAARDHAAVMETRTDLRVWEQSSWPAEDFTVEANREDLVDLERRHAEGRAFTFTVVDPSDSECLGCVYVFAPTASFLAQATVTPLTGEMWLVQDAVVYFWVRATRAATGTDARLLAALRPWFRDEWKAARTVFVTNELFTHQVGLLERAGLTPAFRFIEPDKPGPYVAFA</sequence>
<name>A0ABN2FZP2_9MICO</name>
<dbReference type="RefSeq" id="WP_344050810.1">
    <property type="nucleotide sequence ID" value="NZ_BAAAPK010000001.1"/>
</dbReference>
<evidence type="ECO:0000313" key="1">
    <source>
        <dbReference type="EMBL" id="GAA1662182.1"/>
    </source>
</evidence>
<protein>
    <recommendedName>
        <fullName evidence="3">N-acetyltransferase</fullName>
    </recommendedName>
</protein>
<proteinExistence type="predicted"/>
<keyword evidence="2" id="KW-1185">Reference proteome</keyword>
<comment type="caution">
    <text evidence="1">The sequence shown here is derived from an EMBL/GenBank/DDBJ whole genome shotgun (WGS) entry which is preliminary data.</text>
</comment>
<dbReference type="InterPro" id="IPR016181">
    <property type="entry name" value="Acyl_CoA_acyltransferase"/>
</dbReference>
<reference evidence="1 2" key="1">
    <citation type="journal article" date="2019" name="Int. J. Syst. Evol. Microbiol.">
        <title>The Global Catalogue of Microorganisms (GCM) 10K type strain sequencing project: providing services to taxonomists for standard genome sequencing and annotation.</title>
        <authorList>
            <consortium name="The Broad Institute Genomics Platform"/>
            <consortium name="The Broad Institute Genome Sequencing Center for Infectious Disease"/>
            <person name="Wu L."/>
            <person name="Ma J."/>
        </authorList>
    </citation>
    <scope>NUCLEOTIDE SEQUENCE [LARGE SCALE GENOMIC DNA]</scope>
    <source>
        <strain evidence="1 2">JCM 15575</strain>
    </source>
</reference>
<dbReference type="Proteomes" id="UP001500596">
    <property type="component" value="Unassembled WGS sequence"/>
</dbReference>